<comment type="caution">
    <text evidence="1">The sequence shown here is derived from an EMBL/GenBank/DDBJ whole genome shotgun (WGS) entry which is preliminary data.</text>
</comment>
<dbReference type="EMBL" id="SMOL01000411">
    <property type="protein sequence ID" value="KAB2614520.1"/>
    <property type="molecule type" value="Genomic_DNA"/>
</dbReference>
<reference evidence="1 2" key="2">
    <citation type="submission" date="2019-11" db="EMBL/GenBank/DDBJ databases">
        <title>A de novo genome assembly of a pear dwarfing rootstock.</title>
        <authorList>
            <person name="Wang F."/>
            <person name="Wang J."/>
            <person name="Li S."/>
            <person name="Zhang Y."/>
            <person name="Fang M."/>
            <person name="Ma L."/>
            <person name="Zhao Y."/>
            <person name="Jiang S."/>
        </authorList>
    </citation>
    <scope>NUCLEOTIDE SEQUENCE [LARGE SCALE GENOMIC DNA]</scope>
    <source>
        <strain evidence="1">S2</strain>
        <tissue evidence="1">Leaf</tissue>
    </source>
</reference>
<organism evidence="1 2">
    <name type="scientific">Pyrus ussuriensis x Pyrus communis</name>
    <dbReference type="NCBI Taxonomy" id="2448454"/>
    <lineage>
        <taxon>Eukaryota</taxon>
        <taxon>Viridiplantae</taxon>
        <taxon>Streptophyta</taxon>
        <taxon>Embryophyta</taxon>
        <taxon>Tracheophyta</taxon>
        <taxon>Spermatophyta</taxon>
        <taxon>Magnoliopsida</taxon>
        <taxon>eudicotyledons</taxon>
        <taxon>Gunneridae</taxon>
        <taxon>Pentapetalae</taxon>
        <taxon>rosids</taxon>
        <taxon>fabids</taxon>
        <taxon>Rosales</taxon>
        <taxon>Rosaceae</taxon>
        <taxon>Amygdaloideae</taxon>
        <taxon>Maleae</taxon>
        <taxon>Pyrus</taxon>
    </lineage>
</organism>
<gene>
    <name evidence="1" type="ORF">D8674_036536</name>
</gene>
<dbReference type="Proteomes" id="UP000327157">
    <property type="component" value="Unassembled WGS sequence"/>
</dbReference>
<dbReference type="OrthoDB" id="7537227at2759"/>
<dbReference type="AlphaFoldDB" id="A0A5N5GMP4"/>
<keyword evidence="2" id="KW-1185">Reference proteome</keyword>
<name>A0A5N5GMP4_9ROSA</name>
<sequence>MLSARLDIHARNLLEVYNTGVLTQRFAIVVSRPGNRACRDDMRLSAKIVSVISGFRSYKVVLIGAGIITLLIRVLECGSEVGKEKAAKCLKRLKSEIKNKIIIFIIL</sequence>
<accession>A0A5N5GMP4</accession>
<reference evidence="1 2" key="1">
    <citation type="submission" date="2019-09" db="EMBL/GenBank/DDBJ databases">
        <authorList>
            <person name="Ou C."/>
        </authorList>
    </citation>
    <scope>NUCLEOTIDE SEQUENCE [LARGE SCALE GENOMIC DNA]</scope>
    <source>
        <strain evidence="1">S2</strain>
        <tissue evidence="1">Leaf</tissue>
    </source>
</reference>
<evidence type="ECO:0000313" key="1">
    <source>
        <dbReference type="EMBL" id="KAB2614520.1"/>
    </source>
</evidence>
<proteinExistence type="predicted"/>
<evidence type="ECO:0000313" key="2">
    <source>
        <dbReference type="Proteomes" id="UP000327157"/>
    </source>
</evidence>
<protein>
    <submittedName>
        <fullName evidence="1">Vacuolar protein 8</fullName>
    </submittedName>
</protein>